<feature type="transmembrane region" description="Helical" evidence="6">
    <location>
        <begin position="579"/>
        <end position="601"/>
    </location>
</feature>
<evidence type="ECO:0000256" key="5">
    <source>
        <dbReference type="ARBA" id="ARBA00023136"/>
    </source>
</evidence>
<evidence type="ECO:0000256" key="6">
    <source>
        <dbReference type="SAM" id="Phobius"/>
    </source>
</evidence>
<dbReference type="EMBL" id="RPFW01000004">
    <property type="protein sequence ID" value="TVZ02972.1"/>
    <property type="molecule type" value="Genomic_DNA"/>
</dbReference>
<dbReference type="PROSITE" id="PS50156">
    <property type="entry name" value="SSD"/>
    <property type="match status" value="1"/>
</dbReference>
<feature type="transmembrane region" description="Helical" evidence="6">
    <location>
        <begin position="235"/>
        <end position="253"/>
    </location>
</feature>
<dbReference type="PANTHER" id="PTHR33406:SF13">
    <property type="entry name" value="MEMBRANE PROTEIN YDFJ"/>
    <property type="match status" value="1"/>
</dbReference>
<proteinExistence type="predicted"/>
<comment type="caution">
    <text evidence="8">The sequence shown here is derived from an EMBL/GenBank/DDBJ whole genome shotgun (WGS) entry which is preliminary data.</text>
</comment>
<evidence type="ECO:0000259" key="7">
    <source>
        <dbReference type="PROSITE" id="PS50156"/>
    </source>
</evidence>
<feature type="domain" description="SSD" evidence="7">
    <location>
        <begin position="199"/>
        <end position="331"/>
    </location>
</feature>
<keyword evidence="3 6" id="KW-0812">Transmembrane</keyword>
<evidence type="ECO:0000313" key="9">
    <source>
        <dbReference type="Proteomes" id="UP000460272"/>
    </source>
</evidence>
<keyword evidence="4 6" id="KW-1133">Transmembrane helix</keyword>
<feature type="transmembrane region" description="Helical" evidence="6">
    <location>
        <begin position="306"/>
        <end position="332"/>
    </location>
</feature>
<accession>A0A6P2BV40</accession>
<dbReference type="Pfam" id="PF03176">
    <property type="entry name" value="MMPL"/>
    <property type="match status" value="2"/>
</dbReference>
<name>A0A6P2BV40_9ACTN</name>
<gene>
    <name evidence="8" type="ORF">EAS64_21120</name>
</gene>
<evidence type="ECO:0000256" key="3">
    <source>
        <dbReference type="ARBA" id="ARBA00022692"/>
    </source>
</evidence>
<evidence type="ECO:0000256" key="1">
    <source>
        <dbReference type="ARBA" id="ARBA00004651"/>
    </source>
</evidence>
<feature type="transmembrane region" description="Helical" evidence="6">
    <location>
        <begin position="534"/>
        <end position="559"/>
    </location>
</feature>
<dbReference type="InterPro" id="IPR004869">
    <property type="entry name" value="MMPL_dom"/>
</dbReference>
<dbReference type="OrthoDB" id="7051771at2"/>
<dbReference type="PANTHER" id="PTHR33406">
    <property type="entry name" value="MEMBRANE PROTEIN MJ1562-RELATED"/>
    <property type="match status" value="1"/>
</dbReference>
<feature type="transmembrane region" description="Helical" evidence="6">
    <location>
        <begin position="508"/>
        <end position="527"/>
    </location>
</feature>
<dbReference type="Gene3D" id="1.20.1640.10">
    <property type="entry name" value="Multidrug efflux transporter AcrB transmembrane domain"/>
    <property type="match status" value="2"/>
</dbReference>
<dbReference type="GO" id="GO:0005886">
    <property type="term" value="C:plasma membrane"/>
    <property type="evidence" value="ECO:0007669"/>
    <property type="project" value="UniProtKB-SubCell"/>
</dbReference>
<organism evidence="8 9">
    <name type="scientific">Trebonia kvetii</name>
    <dbReference type="NCBI Taxonomy" id="2480626"/>
    <lineage>
        <taxon>Bacteria</taxon>
        <taxon>Bacillati</taxon>
        <taxon>Actinomycetota</taxon>
        <taxon>Actinomycetes</taxon>
        <taxon>Streptosporangiales</taxon>
        <taxon>Treboniaceae</taxon>
        <taxon>Trebonia</taxon>
    </lineage>
</organism>
<dbReference type="AlphaFoldDB" id="A0A6P2BV40"/>
<dbReference type="Proteomes" id="UP000460272">
    <property type="component" value="Unassembled WGS sequence"/>
</dbReference>
<keyword evidence="2" id="KW-1003">Cell membrane</keyword>
<feature type="transmembrane region" description="Helical" evidence="6">
    <location>
        <begin position="653"/>
        <end position="673"/>
    </location>
</feature>
<feature type="transmembrane region" description="Helical" evidence="6">
    <location>
        <begin position="622"/>
        <end position="641"/>
    </location>
</feature>
<evidence type="ECO:0000313" key="8">
    <source>
        <dbReference type="EMBL" id="TVZ02972.1"/>
    </source>
</evidence>
<evidence type="ECO:0000256" key="4">
    <source>
        <dbReference type="ARBA" id="ARBA00022989"/>
    </source>
</evidence>
<dbReference type="SUPFAM" id="SSF82866">
    <property type="entry name" value="Multidrug efflux transporter AcrB transmembrane domain"/>
    <property type="match status" value="2"/>
</dbReference>
<keyword evidence="9" id="KW-1185">Reference proteome</keyword>
<feature type="transmembrane region" description="Helical" evidence="6">
    <location>
        <begin position="363"/>
        <end position="381"/>
    </location>
</feature>
<dbReference type="RefSeq" id="WP_145855289.1">
    <property type="nucleotide sequence ID" value="NZ_RPFW01000004.1"/>
</dbReference>
<feature type="transmembrane region" description="Helical" evidence="6">
    <location>
        <begin position="280"/>
        <end position="300"/>
    </location>
</feature>
<protein>
    <submittedName>
        <fullName evidence="8">MMPL family transporter</fullName>
    </submittedName>
</protein>
<comment type="subcellular location">
    <subcellularLocation>
        <location evidence="1">Cell membrane</location>
        <topology evidence="1">Multi-pass membrane protein</topology>
    </subcellularLocation>
</comment>
<feature type="transmembrane region" description="Helical" evidence="6">
    <location>
        <begin position="183"/>
        <end position="204"/>
    </location>
</feature>
<keyword evidence="5 6" id="KW-0472">Membrane</keyword>
<evidence type="ECO:0000256" key="2">
    <source>
        <dbReference type="ARBA" id="ARBA00022475"/>
    </source>
</evidence>
<dbReference type="InterPro" id="IPR000731">
    <property type="entry name" value="SSD"/>
</dbReference>
<sequence length="731" mass="74834">MQALTRFVLRHKALVALAWLLVAVAGVMTVGGTTHRMTNDFSMPGQAFKTDNQIVAEYGNGGSQAPYVPVLTVPAGQRATDPAVAAQAGRVFAAIAASAPGLRVADYSSTRNTAFVTKDGRSTFALVFTPPSTSFGGSTQAPAITKVAEAALPKGWHFGLTGEDLLANGAPSSKGTGIMVETMIGSVGALVVLALVFGSFLALLPLLIGGVSVLGTFLIVGGLTEITGISQIVEFLIALVGLGVAIDYSLLVVSRWREERAAGHANEDAVTIAMEHAGRAVVFSGLTVAIGLLSMIVLPVPMLRSVGFGGVLVPLVSVLVAITLLPVILASAGPRLDWPRLRTERRPSRVFSSWAAVVYRHRWVSAAAGLAIMGLLMAPALSLHLGLPGSAAEATAGPAHDALATLTSGGVPSGVLTPAEVLTSSGRPAAVAARAAGLPGVYAAVAPGSAAGFAHAGTSIVDVLPVTESTQPAGQAEIASVEDALVGGAGVIGVGGDGASLIDFDHTVYGDFPLMLSLIAVATFFLLTRAFRSVVLALKAVVFNLISLAAAYGVMTWVFQDGHLSKAVFGVPATGAITMWVPLMVFAFLFGLSMDYEVFILSRIREAYDSSRDARSAVVTGLGRTGRLVTSAAAILMLGFVSMSTSGQTDLKILATGLGAGILVDAVVVRCLLVPAMVALFGRANWWLPGWLGRVLRIAEPAATATVPVAAAAMPPGIAKSPVPASWQGGA</sequence>
<feature type="transmembrane region" description="Helical" evidence="6">
    <location>
        <begin position="211"/>
        <end position="229"/>
    </location>
</feature>
<reference evidence="8 9" key="1">
    <citation type="submission" date="2018-11" db="EMBL/GenBank/DDBJ databases">
        <title>Trebonia kvetii gen.nov., sp.nov., a novel acidophilic actinobacterium, and proposal of the new actinobacterial family Treboniaceae fam. nov.</title>
        <authorList>
            <person name="Rapoport D."/>
            <person name="Sagova-Mareckova M."/>
            <person name="Sedlacek I."/>
            <person name="Provaznik J."/>
            <person name="Kralova S."/>
            <person name="Pavlinic D."/>
            <person name="Benes V."/>
            <person name="Kopecky J."/>
        </authorList>
    </citation>
    <scope>NUCLEOTIDE SEQUENCE [LARGE SCALE GENOMIC DNA]</scope>
    <source>
        <strain evidence="8 9">15Tr583</strain>
    </source>
</reference>
<dbReference type="InterPro" id="IPR050545">
    <property type="entry name" value="Mycobact_MmpL"/>
</dbReference>